<dbReference type="Proteomes" id="UP000027583">
    <property type="component" value="Unassembled WGS sequence"/>
</dbReference>
<evidence type="ECO:0000313" key="1">
    <source>
        <dbReference type="EMBL" id="CDG40924.1"/>
    </source>
</evidence>
<reference evidence="1 2" key="2">
    <citation type="journal article" date="2014" name="PLoS ONE">
        <title>Evolution of mitochondria reconstructed from the energy metabolism of living bacteria.</title>
        <authorList>
            <person name="Degli Esposti M."/>
            <person name="Chouaia B."/>
            <person name="Comandatore F."/>
            <person name="Crotti E."/>
            <person name="Sassera D."/>
            <person name="Lievens P.M."/>
            <person name="Daffonchio D."/>
            <person name="Bandi C."/>
        </authorList>
    </citation>
    <scope>NUCLEOTIDE SEQUENCE [LARGE SCALE GENOMIC DNA]</scope>
    <source>
        <strain evidence="1 2">SF2.1</strain>
    </source>
</reference>
<accession>A0A060QID0</accession>
<comment type="caution">
    <text evidence="1">The sequence shown here is derived from an EMBL/GenBank/DDBJ whole genome shotgun (WGS) entry which is preliminary data.</text>
</comment>
<name>A0A060QID0_9PROT</name>
<gene>
    <name evidence="1" type="ORF">ASAP_2879</name>
</gene>
<protein>
    <submittedName>
        <fullName evidence="1">Uncharacterized protein</fullName>
    </submittedName>
</protein>
<organism evidence="1 2">
    <name type="scientific">Asaia bogorensis</name>
    <dbReference type="NCBI Taxonomy" id="91915"/>
    <lineage>
        <taxon>Bacteria</taxon>
        <taxon>Pseudomonadati</taxon>
        <taxon>Pseudomonadota</taxon>
        <taxon>Alphaproteobacteria</taxon>
        <taxon>Acetobacterales</taxon>
        <taxon>Acetobacteraceae</taxon>
        <taxon>Asaia</taxon>
    </lineage>
</organism>
<proteinExistence type="predicted"/>
<sequence>MISADRSWFFFRRPLPGPVIKRPDNGNTGLEACSGEAMHQAWPAR</sequence>
<reference evidence="1 2" key="1">
    <citation type="journal article" date="2014" name="Genome Biol. Evol.">
        <title>Acetic acid bacteria genomes reveal functional traits for adaptation to life in insect guts.</title>
        <authorList>
            <person name="Chouaia B."/>
            <person name="Gaiarsa S."/>
            <person name="Crotti E."/>
            <person name="Comandatore F."/>
            <person name="Degli Esposti M."/>
            <person name="Ricci I."/>
            <person name="Alma A."/>
            <person name="Favia G."/>
            <person name="Bandi C."/>
            <person name="Daffonchio D."/>
        </authorList>
    </citation>
    <scope>NUCLEOTIDE SEQUENCE [LARGE SCALE GENOMIC DNA]</scope>
    <source>
        <strain evidence="1 2">SF2.1</strain>
    </source>
</reference>
<dbReference type="AlphaFoldDB" id="A0A060QID0"/>
<evidence type="ECO:0000313" key="2">
    <source>
        <dbReference type="Proteomes" id="UP000027583"/>
    </source>
</evidence>
<dbReference type="EMBL" id="CBLX010000024">
    <property type="protein sequence ID" value="CDG40924.1"/>
    <property type="molecule type" value="Genomic_DNA"/>
</dbReference>